<feature type="compositionally biased region" description="Low complexity" evidence="8">
    <location>
        <begin position="339"/>
        <end position="351"/>
    </location>
</feature>
<comment type="similarity">
    <text evidence="2">Belongs to the ubiquitin-conjugating enzyme family. UEV subfamily.</text>
</comment>
<dbReference type="InterPro" id="IPR052070">
    <property type="entry name" value="ESCRT-I_UEV_domain"/>
</dbReference>
<feature type="compositionally biased region" description="Low complexity" evidence="8">
    <location>
        <begin position="388"/>
        <end position="399"/>
    </location>
</feature>
<dbReference type="Pfam" id="PF05743">
    <property type="entry name" value="UEV"/>
    <property type="match status" value="1"/>
</dbReference>
<evidence type="ECO:0000313" key="11">
    <source>
        <dbReference type="EMBL" id="OJD22898.1"/>
    </source>
</evidence>
<evidence type="ECO:0000313" key="12">
    <source>
        <dbReference type="Proteomes" id="UP000242791"/>
    </source>
</evidence>
<keyword evidence="6" id="KW-0175">Coiled coil</keyword>
<evidence type="ECO:0008006" key="13">
    <source>
        <dbReference type="Google" id="ProtNLM"/>
    </source>
</evidence>
<dbReference type="STRING" id="1658174.A0A1J9Q486"/>
<dbReference type="GO" id="GO:0043130">
    <property type="term" value="F:ubiquitin binding"/>
    <property type="evidence" value="ECO:0007669"/>
    <property type="project" value="TreeGrafter"/>
</dbReference>
<feature type="region of interest" description="Disordered" evidence="8">
    <location>
        <begin position="324"/>
        <end position="416"/>
    </location>
</feature>
<organism evidence="11 12">
    <name type="scientific">Blastomyces percursus</name>
    <dbReference type="NCBI Taxonomy" id="1658174"/>
    <lineage>
        <taxon>Eukaryota</taxon>
        <taxon>Fungi</taxon>
        <taxon>Dikarya</taxon>
        <taxon>Ascomycota</taxon>
        <taxon>Pezizomycotina</taxon>
        <taxon>Eurotiomycetes</taxon>
        <taxon>Eurotiomycetidae</taxon>
        <taxon>Onygenales</taxon>
        <taxon>Ajellomycetaceae</taxon>
        <taxon>Blastomyces</taxon>
    </lineage>
</organism>
<dbReference type="Gene3D" id="6.10.140.820">
    <property type="match status" value="1"/>
</dbReference>
<dbReference type="SUPFAM" id="SSF54495">
    <property type="entry name" value="UBC-like"/>
    <property type="match status" value="1"/>
</dbReference>
<name>A0A1J9Q486_9EURO</name>
<dbReference type="Gene3D" id="3.10.110.10">
    <property type="entry name" value="Ubiquitin Conjugating Enzyme"/>
    <property type="match status" value="1"/>
</dbReference>
<dbReference type="OrthoDB" id="306304at2759"/>
<feature type="compositionally biased region" description="Polar residues" evidence="8">
    <location>
        <begin position="499"/>
        <end position="512"/>
    </location>
</feature>
<dbReference type="PANTHER" id="PTHR23306">
    <property type="entry name" value="TUMOR SUSCEPTIBILITY GENE 101 PROTEIN-RELATED"/>
    <property type="match status" value="1"/>
</dbReference>
<gene>
    <name evidence="11" type="ORF">ACJ73_05750</name>
</gene>
<dbReference type="InterPro" id="IPR008883">
    <property type="entry name" value="UEV_N"/>
</dbReference>
<dbReference type="GO" id="GO:0072666">
    <property type="term" value="P:establishment of protein localization to vacuole"/>
    <property type="evidence" value="ECO:0007669"/>
    <property type="project" value="UniProtKB-ARBA"/>
</dbReference>
<reference evidence="11 12" key="1">
    <citation type="submission" date="2015-08" db="EMBL/GenBank/DDBJ databases">
        <title>Emmonsia species relationships and genome sequence.</title>
        <authorList>
            <person name="Cuomo C.A."/>
            <person name="Schwartz I.S."/>
            <person name="Kenyon C."/>
            <person name="De Hoog G.S."/>
            <person name="Govender N.P."/>
            <person name="Botha A."/>
            <person name="Moreno L."/>
            <person name="De Vries M."/>
            <person name="Munoz J.F."/>
            <person name="Stielow J.B."/>
        </authorList>
    </citation>
    <scope>NUCLEOTIDE SEQUENCE [LARGE SCALE GENOMIC DNA]</scope>
    <source>
        <strain evidence="11 12">EI222</strain>
    </source>
</reference>
<dbReference type="GO" id="GO:0006886">
    <property type="term" value="P:intracellular protein transport"/>
    <property type="evidence" value="ECO:0007669"/>
    <property type="project" value="UniProtKB-ARBA"/>
</dbReference>
<dbReference type="AlphaFoldDB" id="A0A1J9Q486"/>
<dbReference type="GO" id="GO:0043162">
    <property type="term" value="P:ubiquitin-dependent protein catabolic process via the multivesicular body sorting pathway"/>
    <property type="evidence" value="ECO:0007669"/>
    <property type="project" value="UniProtKB-ARBA"/>
</dbReference>
<dbReference type="InterPro" id="IPR017916">
    <property type="entry name" value="SB_dom"/>
</dbReference>
<dbReference type="PANTHER" id="PTHR23306:SF3">
    <property type="entry name" value="TUMOR SUPPRESSOR PROTEIN 101"/>
    <property type="match status" value="1"/>
</dbReference>
<feature type="compositionally biased region" description="Low complexity" evidence="8">
    <location>
        <begin position="513"/>
        <end position="522"/>
    </location>
</feature>
<evidence type="ECO:0000256" key="7">
    <source>
        <dbReference type="PROSITE-ProRule" id="PRU00644"/>
    </source>
</evidence>
<feature type="domain" description="UEV" evidence="10">
    <location>
        <begin position="14"/>
        <end position="159"/>
    </location>
</feature>
<comment type="subcellular location">
    <subcellularLocation>
        <location evidence="1">Endosome</location>
    </subcellularLocation>
</comment>
<dbReference type="InterPro" id="IPR037202">
    <property type="entry name" value="ESCRT_assembly_dom"/>
</dbReference>
<feature type="region of interest" description="Disordered" evidence="8">
    <location>
        <begin position="159"/>
        <end position="249"/>
    </location>
</feature>
<keyword evidence="4" id="KW-0967">Endosome</keyword>
<evidence type="ECO:0000256" key="4">
    <source>
        <dbReference type="ARBA" id="ARBA00022753"/>
    </source>
</evidence>
<keyword evidence="5 7" id="KW-0653">Protein transport</keyword>
<dbReference type="PROSITE" id="PS51312">
    <property type="entry name" value="SB"/>
    <property type="match status" value="1"/>
</dbReference>
<feature type="compositionally biased region" description="Pro residues" evidence="8">
    <location>
        <begin position="400"/>
        <end position="412"/>
    </location>
</feature>
<proteinExistence type="inferred from homology"/>
<dbReference type="PROSITE" id="PS51322">
    <property type="entry name" value="UEV"/>
    <property type="match status" value="1"/>
</dbReference>
<feature type="region of interest" description="Disordered" evidence="8">
    <location>
        <begin position="499"/>
        <end position="522"/>
    </location>
</feature>
<keyword evidence="12" id="KW-1185">Reference proteome</keyword>
<accession>A0A1J9Q486</accession>
<dbReference type="Pfam" id="PF09454">
    <property type="entry name" value="Vps23_core"/>
    <property type="match status" value="1"/>
</dbReference>
<evidence type="ECO:0000256" key="6">
    <source>
        <dbReference type="ARBA" id="ARBA00023054"/>
    </source>
</evidence>
<evidence type="ECO:0000256" key="5">
    <source>
        <dbReference type="ARBA" id="ARBA00022927"/>
    </source>
</evidence>
<dbReference type="EMBL" id="LGTZ01000928">
    <property type="protein sequence ID" value="OJD22898.1"/>
    <property type="molecule type" value="Genomic_DNA"/>
</dbReference>
<comment type="caution">
    <text evidence="11">The sequence shown here is derived from an EMBL/GenBank/DDBJ whole genome shotgun (WGS) entry which is preliminary data.</text>
</comment>
<evidence type="ECO:0000256" key="2">
    <source>
        <dbReference type="ARBA" id="ARBA00009594"/>
    </source>
</evidence>
<keyword evidence="3 7" id="KW-0813">Transport</keyword>
<evidence type="ECO:0000256" key="8">
    <source>
        <dbReference type="SAM" id="MobiDB-lite"/>
    </source>
</evidence>
<feature type="domain" description="SB" evidence="9">
    <location>
        <begin position="548"/>
        <end position="616"/>
    </location>
</feature>
<evidence type="ECO:0000259" key="10">
    <source>
        <dbReference type="PROSITE" id="PS51322"/>
    </source>
</evidence>
<feature type="compositionally biased region" description="Pro residues" evidence="8">
    <location>
        <begin position="354"/>
        <end position="376"/>
    </location>
</feature>
<dbReference type="SUPFAM" id="SSF140111">
    <property type="entry name" value="Endosomal sorting complex assembly domain"/>
    <property type="match status" value="1"/>
</dbReference>
<evidence type="ECO:0000259" key="9">
    <source>
        <dbReference type="PROSITE" id="PS51312"/>
    </source>
</evidence>
<protein>
    <recommendedName>
        <fullName evidence="13">UEV domain-containing protein</fullName>
    </recommendedName>
</protein>
<dbReference type="VEuPathDB" id="FungiDB:ACJ73_05750"/>
<dbReference type="CDD" id="cd11685">
    <property type="entry name" value="UEV_TSG101-like"/>
    <property type="match status" value="1"/>
</dbReference>
<sequence>MATVPQKTLTWLYRVLTNPEYGPNQTYRDPNRTYSDVVNLLAQHPGFAPRTDVYTYENGAPALLLHVAGTLPVTFRGAVYRFPITIWVPKAYPREPPMVYVTPTQDMLVRPGQHVSGEGRVYHHYLAHWSEAWDRSTIVDFLYILRDIFAKEPPVISKQHQHIRSIPPQQRATPPAVPPLPRELTKAVSPSPPPAQQSQTPPQLPPKPVQVVEPERQRDQSAQKYNQPPPLPPLPGDIRHQRSSSQHLNHEQMSNNHGIYHAPQRSSSLIQPIPQSQMKPLTPPLPPKQGYQQAGYRTTPIGHANPVPGQNMTAPPHIPQVYSYQHQQQPRPIHGPYIQSQTQTAAAQAQSLPRPIPAPSHGPSPTPYHTHPPQPPAEATKKAEARDPLNSLFELELPPLSTPPAAPPIPPNPEKDALLRTLSQTLTQTLQSAISQTTSRLQPLHTQSQALQAAITTLQSEISALNSFHSTLQSNTSILQQSLQRADGVIADAKSRLSTNPLTDANASSTEPSAASAGGSMATATATIAERQEATGLPPIDDVLVAPTVVGKQLYDLIADERGIQRAIYALQDGLVKGRVSVETWARLTRGLAREAFLKKALARKAGLGMGLVIEEGE</sequence>
<dbReference type="InterPro" id="IPR016135">
    <property type="entry name" value="UBQ-conjugating_enzyme/RWD"/>
</dbReference>
<evidence type="ECO:0000256" key="3">
    <source>
        <dbReference type="ARBA" id="ARBA00022448"/>
    </source>
</evidence>
<dbReference type="Proteomes" id="UP000242791">
    <property type="component" value="Unassembled WGS sequence"/>
</dbReference>
<dbReference type="GO" id="GO:0000813">
    <property type="term" value="C:ESCRT I complex"/>
    <property type="evidence" value="ECO:0007669"/>
    <property type="project" value="TreeGrafter"/>
</dbReference>
<evidence type="ECO:0000256" key="1">
    <source>
        <dbReference type="ARBA" id="ARBA00004177"/>
    </source>
</evidence>